<proteinExistence type="predicted"/>
<comment type="caution">
    <text evidence="2">The sequence shown here is derived from an EMBL/GenBank/DDBJ whole genome shotgun (WGS) entry which is preliminary data.</text>
</comment>
<organism evidence="2 3">
    <name type="scientific">Candidatus Faecalibacterium gallistercoris</name>
    <dbReference type="NCBI Taxonomy" id="2838579"/>
    <lineage>
        <taxon>Bacteria</taxon>
        <taxon>Bacillati</taxon>
        <taxon>Bacillota</taxon>
        <taxon>Clostridia</taxon>
        <taxon>Eubacteriales</taxon>
        <taxon>Oscillospiraceae</taxon>
        <taxon>Faecalibacterium</taxon>
    </lineage>
</organism>
<reference evidence="2" key="2">
    <citation type="submission" date="2021-04" db="EMBL/GenBank/DDBJ databases">
        <authorList>
            <person name="Gilroy R."/>
        </authorList>
    </citation>
    <scope>NUCLEOTIDE SEQUENCE</scope>
    <source>
        <strain evidence="2">ChiBcec16-3735</strain>
    </source>
</reference>
<keyword evidence="1" id="KW-1133">Transmembrane helix</keyword>
<feature type="transmembrane region" description="Helical" evidence="1">
    <location>
        <begin position="82"/>
        <end position="106"/>
    </location>
</feature>
<dbReference type="EMBL" id="DXBJ01000079">
    <property type="protein sequence ID" value="HIZ58961.1"/>
    <property type="molecule type" value="Genomic_DNA"/>
</dbReference>
<dbReference type="Pfam" id="PF13346">
    <property type="entry name" value="ABC2_membrane_5"/>
    <property type="match status" value="1"/>
</dbReference>
<dbReference type="InterPro" id="IPR025699">
    <property type="entry name" value="ABC2_memb-like"/>
</dbReference>
<feature type="transmembrane region" description="Helical" evidence="1">
    <location>
        <begin position="184"/>
        <end position="203"/>
    </location>
</feature>
<reference evidence="2" key="1">
    <citation type="journal article" date="2021" name="PeerJ">
        <title>Extensive microbial diversity within the chicken gut microbiome revealed by metagenomics and culture.</title>
        <authorList>
            <person name="Gilroy R."/>
            <person name="Ravi A."/>
            <person name="Getino M."/>
            <person name="Pursley I."/>
            <person name="Horton D.L."/>
            <person name="Alikhan N.F."/>
            <person name="Baker D."/>
            <person name="Gharbi K."/>
            <person name="Hall N."/>
            <person name="Watson M."/>
            <person name="Adriaenssens E.M."/>
            <person name="Foster-Nyarko E."/>
            <person name="Jarju S."/>
            <person name="Secka A."/>
            <person name="Antonio M."/>
            <person name="Oren A."/>
            <person name="Chaudhuri R.R."/>
            <person name="La Ragione R."/>
            <person name="Hildebrand F."/>
            <person name="Pallen M.J."/>
        </authorList>
    </citation>
    <scope>NUCLEOTIDE SEQUENCE</scope>
    <source>
        <strain evidence="2">ChiBcec16-3735</strain>
    </source>
</reference>
<dbReference type="Proteomes" id="UP000824065">
    <property type="component" value="Unassembled WGS sequence"/>
</dbReference>
<feature type="transmembrane region" description="Helical" evidence="1">
    <location>
        <begin position="150"/>
        <end position="172"/>
    </location>
</feature>
<accession>A0A9D2JMK5</accession>
<keyword evidence="1" id="KW-0812">Transmembrane</keyword>
<evidence type="ECO:0000313" key="2">
    <source>
        <dbReference type="EMBL" id="HIZ58961.1"/>
    </source>
</evidence>
<gene>
    <name evidence="2" type="ORF">H9725_10425</name>
</gene>
<feature type="transmembrane region" description="Helical" evidence="1">
    <location>
        <begin position="118"/>
        <end position="143"/>
    </location>
</feature>
<feature type="transmembrane region" description="Helical" evidence="1">
    <location>
        <begin position="12"/>
        <end position="31"/>
    </location>
</feature>
<dbReference type="AlphaFoldDB" id="A0A9D2JMK5"/>
<evidence type="ECO:0000256" key="1">
    <source>
        <dbReference type="SAM" id="Phobius"/>
    </source>
</evidence>
<name>A0A9D2JMK5_9FIRM</name>
<keyword evidence="1" id="KW-0472">Membrane</keyword>
<protein>
    <submittedName>
        <fullName evidence="2">ABC-2 transporter permease</fullName>
    </submittedName>
</protein>
<sequence length="215" mass="22630">MKSLLLKDLYNISYNAKAMLLIMVIMTAAVVPTAGAIPEMAGFTILCAMMEVTTFNFDETSGWTAYALVLPLRRNDIVRAKFAVLAIFCTVGVLLGLALSGAAAFLMGGRLPEENGPLVLLAAVPVLWAIAFAMGSTSIPLAFRFGAENARVLIVVAFVVPMVIFVGLAGALSMAGVTLSNGQAIALFCASPLAALAWGAVMYRLSCGIFAKTEW</sequence>
<evidence type="ECO:0000313" key="3">
    <source>
        <dbReference type="Proteomes" id="UP000824065"/>
    </source>
</evidence>